<keyword evidence="12" id="KW-1185">Reference proteome</keyword>
<name>A0ABD6EAL6_9BILA</name>
<evidence type="ECO:0000256" key="8">
    <source>
        <dbReference type="ARBA" id="ARBA00023034"/>
    </source>
</evidence>
<proteinExistence type="inferred from homology"/>
<accession>A0ABD6EAL6</accession>
<dbReference type="Proteomes" id="UP001608902">
    <property type="component" value="Unassembled WGS sequence"/>
</dbReference>
<keyword evidence="4" id="KW-0808">Transferase</keyword>
<comment type="similarity">
    <text evidence="2 10">Belongs to the glycosyltransferase 31 family.</text>
</comment>
<keyword evidence="6 10" id="KW-0735">Signal-anchor</keyword>
<evidence type="ECO:0000256" key="6">
    <source>
        <dbReference type="ARBA" id="ARBA00022968"/>
    </source>
</evidence>
<dbReference type="GO" id="GO:0000139">
    <property type="term" value="C:Golgi membrane"/>
    <property type="evidence" value="ECO:0007669"/>
    <property type="project" value="UniProtKB-SubCell"/>
</dbReference>
<gene>
    <name evidence="11" type="ORF">AB6A40_001883</name>
</gene>
<dbReference type="EC" id="2.4.1.-" evidence="10"/>
<keyword evidence="3 10" id="KW-0328">Glycosyltransferase</keyword>
<dbReference type="EMBL" id="JBGFUD010000756">
    <property type="protein sequence ID" value="MFH4975174.1"/>
    <property type="molecule type" value="Genomic_DNA"/>
</dbReference>
<evidence type="ECO:0000313" key="11">
    <source>
        <dbReference type="EMBL" id="MFH4975174.1"/>
    </source>
</evidence>
<dbReference type="Gene3D" id="3.90.550.50">
    <property type="match status" value="1"/>
</dbReference>
<keyword evidence="9 10" id="KW-0472">Membrane</keyword>
<keyword evidence="7 10" id="KW-1133">Transmembrane helix</keyword>
<dbReference type="GO" id="GO:0016757">
    <property type="term" value="F:glycosyltransferase activity"/>
    <property type="evidence" value="ECO:0007669"/>
    <property type="project" value="UniProtKB-KW"/>
</dbReference>
<reference evidence="11 12" key="1">
    <citation type="submission" date="2024-08" db="EMBL/GenBank/DDBJ databases">
        <title>Gnathostoma spinigerum genome.</title>
        <authorList>
            <person name="Gonzalez-Bertolin B."/>
            <person name="Monzon S."/>
            <person name="Zaballos A."/>
            <person name="Jimenez P."/>
            <person name="Dekumyoy P."/>
            <person name="Varona S."/>
            <person name="Cuesta I."/>
            <person name="Sumanam S."/>
            <person name="Adisakwattana P."/>
            <person name="Gasser R.B."/>
            <person name="Hernandez-Gonzalez A."/>
            <person name="Young N.D."/>
            <person name="Perteguer M.J."/>
        </authorList>
    </citation>
    <scope>NUCLEOTIDE SEQUENCE [LARGE SCALE GENOMIC DNA]</scope>
    <source>
        <strain evidence="11">AL3</strain>
        <tissue evidence="11">Liver</tissue>
    </source>
</reference>
<keyword evidence="8 10" id="KW-0333">Golgi apparatus</keyword>
<dbReference type="PANTHER" id="PTHR11214:SF314">
    <property type="entry name" value="HEXOSYLTRANSFERASE"/>
    <property type="match status" value="1"/>
</dbReference>
<evidence type="ECO:0000256" key="3">
    <source>
        <dbReference type="ARBA" id="ARBA00022676"/>
    </source>
</evidence>
<protein>
    <recommendedName>
        <fullName evidence="10">Hexosyltransferase</fullName>
        <ecNumber evidence="10">2.4.1.-</ecNumber>
    </recommendedName>
</protein>
<dbReference type="AlphaFoldDB" id="A0ABD6EAL6"/>
<comment type="caution">
    <text evidence="11">The sequence shown here is derived from an EMBL/GenBank/DDBJ whole genome shotgun (WGS) entry which is preliminary data.</text>
</comment>
<evidence type="ECO:0000256" key="4">
    <source>
        <dbReference type="ARBA" id="ARBA00022679"/>
    </source>
</evidence>
<feature type="transmembrane region" description="Helical" evidence="10">
    <location>
        <begin position="43"/>
        <end position="61"/>
    </location>
</feature>
<evidence type="ECO:0000256" key="7">
    <source>
        <dbReference type="ARBA" id="ARBA00022989"/>
    </source>
</evidence>
<evidence type="ECO:0000256" key="5">
    <source>
        <dbReference type="ARBA" id="ARBA00022692"/>
    </source>
</evidence>
<sequence length="436" mass="50774">MYAALRNPPIGSRSTTRFSFRLDGLITIPCFRFLRHKMVKKQLLIAAVFSLLFVSFWVLLWPTTLDHPIAFLPNVTISDEWNTFLKDHIFPAAYEGRKVEAWKIDFKNEEQNCLIFDRPDDAYCEGVTVLLGVLSMPSHRSLRTHLRSLHRKIFHRMAQSNVTVKIVFIIGEEANSERPLKMLRRESYLYGDLLLTSITESYRNLYIKSYILLQYHAFFCSDAPFLTKMDDDVVIGFEQFTRMINKLPKDDVAIYGRLNRDAIVGRDERSKWYVPVERYSPPNFPVYSNGLGYIISRDAVKLLLLRAVTITSITIEDALITGIVASAAGVPRRNCEKYVGTFLEKFPEQWPCDDEGHAYLAMFHLRKKFSPETFDKFHKKISELKCSLFPFPIFWLFCRYFNFLQSHSELLILSIILCSKREDDRKNNGVIVVKEQ</sequence>
<evidence type="ECO:0000313" key="12">
    <source>
        <dbReference type="Proteomes" id="UP001608902"/>
    </source>
</evidence>
<dbReference type="PANTHER" id="PTHR11214">
    <property type="entry name" value="BETA-1,3-N-ACETYLGLUCOSAMINYLTRANSFERASE"/>
    <property type="match status" value="1"/>
</dbReference>
<dbReference type="InterPro" id="IPR002659">
    <property type="entry name" value="Glyco_trans_31"/>
</dbReference>
<evidence type="ECO:0000256" key="1">
    <source>
        <dbReference type="ARBA" id="ARBA00004323"/>
    </source>
</evidence>
<evidence type="ECO:0000256" key="2">
    <source>
        <dbReference type="ARBA" id="ARBA00008661"/>
    </source>
</evidence>
<organism evidence="11 12">
    <name type="scientific">Gnathostoma spinigerum</name>
    <dbReference type="NCBI Taxonomy" id="75299"/>
    <lineage>
        <taxon>Eukaryota</taxon>
        <taxon>Metazoa</taxon>
        <taxon>Ecdysozoa</taxon>
        <taxon>Nematoda</taxon>
        <taxon>Chromadorea</taxon>
        <taxon>Rhabditida</taxon>
        <taxon>Spirurina</taxon>
        <taxon>Gnathostomatomorpha</taxon>
        <taxon>Gnathostomatoidea</taxon>
        <taxon>Gnathostomatidae</taxon>
        <taxon>Gnathostoma</taxon>
    </lineage>
</organism>
<comment type="subcellular location">
    <subcellularLocation>
        <location evidence="1 10">Golgi apparatus membrane</location>
        <topology evidence="1 10">Single-pass type II membrane protein</topology>
    </subcellularLocation>
</comment>
<dbReference type="Pfam" id="PF01762">
    <property type="entry name" value="Galactosyl_T"/>
    <property type="match status" value="1"/>
</dbReference>
<evidence type="ECO:0000256" key="9">
    <source>
        <dbReference type="ARBA" id="ARBA00023136"/>
    </source>
</evidence>
<evidence type="ECO:0000256" key="10">
    <source>
        <dbReference type="RuleBase" id="RU363063"/>
    </source>
</evidence>
<keyword evidence="5 10" id="KW-0812">Transmembrane</keyword>